<dbReference type="eggNOG" id="ENOG5033KAA">
    <property type="taxonomic scope" value="Bacteria"/>
</dbReference>
<dbReference type="AlphaFoldDB" id="A6DIW0"/>
<evidence type="ECO:0000313" key="3">
    <source>
        <dbReference type="EMBL" id="EDM28396.1"/>
    </source>
</evidence>
<comment type="caution">
    <text evidence="3">The sequence shown here is derived from an EMBL/GenBank/DDBJ whole genome shotgun (WGS) entry which is preliminary data.</text>
</comment>
<accession>A6DIW0</accession>
<sequence>MAKKALSFIDLVTGADTDTLRAALEARSKIDELLVLRHEAYRKIAELEEQVNNVVGDEGTFEFDAPESDVAFGGKSPKKKAPAKAKATDTAASKEEEEIPTEELEYVSEDSEENPDTEDKAK</sequence>
<reference evidence="3 4" key="1">
    <citation type="journal article" date="2010" name="J. Bacteriol.">
        <title>Genome sequence of Lentisphaera araneosa HTCC2155T, the type species of the order Lentisphaerales in the phylum Lentisphaerae.</title>
        <authorList>
            <person name="Thrash J.C."/>
            <person name="Cho J.C."/>
            <person name="Vergin K.L."/>
            <person name="Morris R.M."/>
            <person name="Giovannoni S.J."/>
        </authorList>
    </citation>
    <scope>NUCLEOTIDE SEQUENCE [LARGE SCALE GENOMIC DNA]</scope>
    <source>
        <strain evidence="3 4">HTCC2155</strain>
    </source>
</reference>
<feature type="coiled-coil region" evidence="1">
    <location>
        <begin position="30"/>
        <end position="57"/>
    </location>
</feature>
<dbReference type="RefSeq" id="WP_007277836.1">
    <property type="nucleotide sequence ID" value="NZ_ABCK01000005.1"/>
</dbReference>
<dbReference type="OrthoDB" id="9812388at2"/>
<dbReference type="EMBL" id="ABCK01000005">
    <property type="protein sequence ID" value="EDM28396.1"/>
    <property type="molecule type" value="Genomic_DNA"/>
</dbReference>
<feature type="region of interest" description="Disordered" evidence="2">
    <location>
        <begin position="65"/>
        <end position="122"/>
    </location>
</feature>
<name>A6DIW0_9BACT</name>
<keyword evidence="4" id="KW-1185">Reference proteome</keyword>
<dbReference type="STRING" id="313628.LNTAR_10786"/>
<feature type="compositionally biased region" description="Acidic residues" evidence="2">
    <location>
        <begin position="95"/>
        <end position="116"/>
    </location>
</feature>
<keyword evidence="1" id="KW-0175">Coiled coil</keyword>
<proteinExistence type="predicted"/>
<protein>
    <submittedName>
        <fullName evidence="3">Uncharacterized protein</fullName>
    </submittedName>
</protein>
<evidence type="ECO:0000313" key="4">
    <source>
        <dbReference type="Proteomes" id="UP000004947"/>
    </source>
</evidence>
<evidence type="ECO:0000256" key="1">
    <source>
        <dbReference type="SAM" id="Coils"/>
    </source>
</evidence>
<gene>
    <name evidence="3" type="ORF">LNTAR_10786</name>
</gene>
<dbReference type="Proteomes" id="UP000004947">
    <property type="component" value="Unassembled WGS sequence"/>
</dbReference>
<organism evidence="3 4">
    <name type="scientific">Lentisphaera araneosa HTCC2155</name>
    <dbReference type="NCBI Taxonomy" id="313628"/>
    <lineage>
        <taxon>Bacteria</taxon>
        <taxon>Pseudomonadati</taxon>
        <taxon>Lentisphaerota</taxon>
        <taxon>Lentisphaeria</taxon>
        <taxon>Lentisphaerales</taxon>
        <taxon>Lentisphaeraceae</taxon>
        <taxon>Lentisphaera</taxon>
    </lineage>
</organism>
<evidence type="ECO:0000256" key="2">
    <source>
        <dbReference type="SAM" id="MobiDB-lite"/>
    </source>
</evidence>